<evidence type="ECO:0000256" key="8">
    <source>
        <dbReference type="ARBA" id="ARBA00023136"/>
    </source>
</evidence>
<keyword evidence="3" id="KW-1003">Cell membrane</keyword>
<evidence type="ECO:0000256" key="1">
    <source>
        <dbReference type="ARBA" id="ARBA00004651"/>
    </source>
</evidence>
<keyword evidence="8" id="KW-0472">Membrane</keyword>
<keyword evidence="5" id="KW-0547">Nucleotide-binding</keyword>
<dbReference type="CDD" id="cd05387">
    <property type="entry name" value="BY-kinase"/>
    <property type="match status" value="1"/>
</dbReference>
<dbReference type="PANTHER" id="PTHR32309:SF13">
    <property type="entry name" value="FERRIC ENTEROBACTIN TRANSPORT PROTEIN FEPE"/>
    <property type="match status" value="1"/>
</dbReference>
<comment type="caution">
    <text evidence="11">The sequence shown here is derived from an EMBL/GenBank/DDBJ whole genome shotgun (WGS) entry which is preliminary data.</text>
</comment>
<reference evidence="12" key="1">
    <citation type="journal article" date="2019" name="Int. J. Syst. Evol. Microbiol.">
        <title>The Global Catalogue of Microorganisms (GCM) 10K type strain sequencing project: providing services to taxonomists for standard genome sequencing and annotation.</title>
        <authorList>
            <consortium name="The Broad Institute Genomics Platform"/>
            <consortium name="The Broad Institute Genome Sequencing Center for Infectious Disease"/>
            <person name="Wu L."/>
            <person name="Ma J."/>
        </authorList>
    </citation>
    <scope>NUCLEOTIDE SEQUENCE [LARGE SCALE GENOMIC DNA]</scope>
    <source>
        <strain evidence="12">JCM 16924</strain>
    </source>
</reference>
<comment type="similarity">
    <text evidence="2">Belongs to the CpsC/CapA family.</text>
</comment>
<dbReference type="InterPro" id="IPR003856">
    <property type="entry name" value="LPS_length_determ_N"/>
</dbReference>
<evidence type="ECO:0000256" key="7">
    <source>
        <dbReference type="ARBA" id="ARBA00022989"/>
    </source>
</evidence>
<dbReference type="PANTHER" id="PTHR32309">
    <property type="entry name" value="TYROSINE-PROTEIN KINASE"/>
    <property type="match status" value="1"/>
</dbReference>
<keyword evidence="4" id="KW-0812">Transmembrane</keyword>
<feature type="domain" description="Polysaccharide chain length determinant N-terminal" evidence="10">
    <location>
        <begin position="1"/>
        <end position="88"/>
    </location>
</feature>
<feature type="region of interest" description="Disordered" evidence="9">
    <location>
        <begin position="433"/>
        <end position="478"/>
    </location>
</feature>
<sequence>MDLREFIDVLRRRWRFVVVCVLLGLGAAVAVTAVTPRTYTGRAQLFVATNDKDSSNAYAGGLFTQQRVKSYTKIANSPAVLQGVIANLNLNMTPEQLAKKISAQAPLDTTLVDIRVQERSAARAQAIADETAVQFTKYIDDIEKASTNAPPLVKASVIGDPGPPSSPTSPRPALNLVIGLLCGLVVGTAGAVLRQSLDATVRSAGDVRRRLGITTLGALPKPPRGHALSSQVVGTTRRDEALSQLTTRLRFSSDGRMPSSLLITSALPAEGRTETAIDVAANVARTGRRVVLVEGDLRRPRLARALDLPDTPGLTDVVTGEAVLDVALQSWGNGLMRVLPGGTPPPDPSALLPSPYMTHLLRTLEADADLVVVDSPPLLPYADAAILASEAEAVLLVVRTGKMRYDLVRRALESLDSVHARVLGAVLTGLPAERFNGRHPGSEATRAADAPVPGRRPTPQGEPAPVSTGVHARAGHRD</sequence>
<dbReference type="EMBL" id="BAAAZX010000030">
    <property type="protein sequence ID" value="GAA4020343.1"/>
    <property type="molecule type" value="Genomic_DNA"/>
</dbReference>
<dbReference type="RefSeq" id="WP_266450544.1">
    <property type="nucleotide sequence ID" value="NZ_BAAAZX010000030.1"/>
</dbReference>
<evidence type="ECO:0000256" key="4">
    <source>
        <dbReference type="ARBA" id="ARBA00022692"/>
    </source>
</evidence>
<keyword evidence="12" id="KW-1185">Reference proteome</keyword>
<keyword evidence="6" id="KW-0067">ATP-binding</keyword>
<protein>
    <recommendedName>
        <fullName evidence="10">Polysaccharide chain length determinant N-terminal domain-containing protein</fullName>
    </recommendedName>
</protein>
<dbReference type="Gene3D" id="3.40.50.300">
    <property type="entry name" value="P-loop containing nucleotide triphosphate hydrolases"/>
    <property type="match status" value="1"/>
</dbReference>
<dbReference type="InterPro" id="IPR027417">
    <property type="entry name" value="P-loop_NTPase"/>
</dbReference>
<evidence type="ECO:0000256" key="9">
    <source>
        <dbReference type="SAM" id="MobiDB-lite"/>
    </source>
</evidence>
<proteinExistence type="inferred from homology"/>
<comment type="subcellular location">
    <subcellularLocation>
        <location evidence="1">Cell membrane</location>
        <topology evidence="1">Multi-pass membrane protein</topology>
    </subcellularLocation>
</comment>
<evidence type="ECO:0000259" key="10">
    <source>
        <dbReference type="Pfam" id="PF02706"/>
    </source>
</evidence>
<dbReference type="Proteomes" id="UP001500456">
    <property type="component" value="Unassembled WGS sequence"/>
</dbReference>
<evidence type="ECO:0000256" key="6">
    <source>
        <dbReference type="ARBA" id="ARBA00022840"/>
    </source>
</evidence>
<evidence type="ECO:0000256" key="3">
    <source>
        <dbReference type="ARBA" id="ARBA00022475"/>
    </source>
</evidence>
<dbReference type="InterPro" id="IPR005702">
    <property type="entry name" value="Wzc-like_C"/>
</dbReference>
<evidence type="ECO:0000256" key="5">
    <source>
        <dbReference type="ARBA" id="ARBA00022741"/>
    </source>
</evidence>
<accession>A0ABP7T2Z6</accession>
<evidence type="ECO:0000256" key="2">
    <source>
        <dbReference type="ARBA" id="ARBA00006683"/>
    </source>
</evidence>
<gene>
    <name evidence="11" type="ORF">GCM10022232_76140</name>
</gene>
<evidence type="ECO:0000313" key="12">
    <source>
        <dbReference type="Proteomes" id="UP001500456"/>
    </source>
</evidence>
<evidence type="ECO:0000313" key="11">
    <source>
        <dbReference type="EMBL" id="GAA4020343.1"/>
    </source>
</evidence>
<dbReference type="SUPFAM" id="SSF52540">
    <property type="entry name" value="P-loop containing nucleoside triphosphate hydrolases"/>
    <property type="match status" value="1"/>
</dbReference>
<keyword evidence="7" id="KW-1133">Transmembrane helix</keyword>
<dbReference type="InterPro" id="IPR050445">
    <property type="entry name" value="Bact_polysacc_biosynth/exp"/>
</dbReference>
<dbReference type="NCBIfam" id="TIGR01007">
    <property type="entry name" value="eps_fam"/>
    <property type="match status" value="1"/>
</dbReference>
<name>A0ABP7T2Z6_9ACTN</name>
<organism evidence="11 12">
    <name type="scientific">Streptomyces plumbiresistens</name>
    <dbReference type="NCBI Taxonomy" id="511811"/>
    <lineage>
        <taxon>Bacteria</taxon>
        <taxon>Bacillati</taxon>
        <taxon>Actinomycetota</taxon>
        <taxon>Actinomycetes</taxon>
        <taxon>Kitasatosporales</taxon>
        <taxon>Streptomycetaceae</taxon>
        <taxon>Streptomyces</taxon>
    </lineage>
</organism>
<dbReference type="Pfam" id="PF02706">
    <property type="entry name" value="Wzz"/>
    <property type="match status" value="1"/>
</dbReference>